<feature type="domain" description="Glycosyl transferase family 1" evidence="3">
    <location>
        <begin position="7"/>
        <end position="166"/>
    </location>
</feature>
<evidence type="ECO:0000313" key="5">
    <source>
        <dbReference type="Proteomes" id="UP001057877"/>
    </source>
</evidence>
<dbReference type="PANTHER" id="PTHR12526">
    <property type="entry name" value="GLYCOSYLTRANSFERASE"/>
    <property type="match status" value="1"/>
</dbReference>
<keyword evidence="5" id="KW-1185">Reference proteome</keyword>
<proteinExistence type="predicted"/>
<evidence type="ECO:0000313" key="4">
    <source>
        <dbReference type="EMBL" id="UVI33746.1"/>
    </source>
</evidence>
<dbReference type="SUPFAM" id="SSF53756">
    <property type="entry name" value="UDP-Glycosyltransferase/glycogen phosphorylase"/>
    <property type="match status" value="1"/>
</dbReference>
<keyword evidence="2" id="KW-0808">Transferase</keyword>
<dbReference type="Pfam" id="PF00534">
    <property type="entry name" value="Glycos_transf_1"/>
    <property type="match status" value="1"/>
</dbReference>
<dbReference type="Proteomes" id="UP001057877">
    <property type="component" value="Chromosome"/>
</dbReference>
<accession>A0ABY5SIA9</accession>
<dbReference type="CDD" id="cd03801">
    <property type="entry name" value="GT4_PimA-like"/>
    <property type="match status" value="1"/>
</dbReference>
<evidence type="ECO:0000256" key="2">
    <source>
        <dbReference type="ARBA" id="ARBA00022679"/>
    </source>
</evidence>
<protein>
    <submittedName>
        <fullName evidence="4">Glycosyltransferase family 4 protein</fullName>
    </submittedName>
</protein>
<evidence type="ECO:0000259" key="3">
    <source>
        <dbReference type="Pfam" id="PF00534"/>
    </source>
</evidence>
<name>A0ABY5SIA9_9BACL</name>
<evidence type="ECO:0000256" key="1">
    <source>
        <dbReference type="ARBA" id="ARBA00022676"/>
    </source>
</evidence>
<dbReference type="Gene3D" id="3.40.50.2000">
    <property type="entry name" value="Glycogen Phosphorylase B"/>
    <property type="match status" value="2"/>
</dbReference>
<dbReference type="PANTHER" id="PTHR12526:SF510">
    <property type="entry name" value="D-INOSITOL 3-PHOSPHATE GLYCOSYLTRANSFERASE"/>
    <property type="match status" value="1"/>
</dbReference>
<reference evidence="4" key="1">
    <citation type="submission" date="2022-01" db="EMBL/GenBank/DDBJ databases">
        <title>Paenibacillus spongiae sp. nov., isolated from marine sponge.</title>
        <authorList>
            <person name="Li Z."/>
            <person name="Zhang M."/>
        </authorList>
    </citation>
    <scope>NUCLEOTIDE SEQUENCE</scope>
    <source>
        <strain evidence="4">PHS-Z3</strain>
    </source>
</reference>
<organism evidence="4 5">
    <name type="scientific">Paenibacillus spongiae</name>
    <dbReference type="NCBI Taxonomy" id="2909671"/>
    <lineage>
        <taxon>Bacteria</taxon>
        <taxon>Bacillati</taxon>
        <taxon>Bacillota</taxon>
        <taxon>Bacilli</taxon>
        <taxon>Bacillales</taxon>
        <taxon>Paenibacillaceae</taxon>
        <taxon>Paenibacillus</taxon>
    </lineage>
</organism>
<dbReference type="EMBL" id="CP091430">
    <property type="protein sequence ID" value="UVI33746.1"/>
    <property type="molecule type" value="Genomic_DNA"/>
</dbReference>
<gene>
    <name evidence="4" type="ORF">L1F29_24835</name>
</gene>
<dbReference type="InterPro" id="IPR001296">
    <property type="entry name" value="Glyco_trans_1"/>
</dbReference>
<keyword evidence="1" id="KW-0328">Glycosyltransferase</keyword>
<sequence>MNEKTGLKSPPNKTIIICTGRLSEDKGQRYLLDALARVKKNRIDWVCWIVGSGNEEKDLKKQSKRLGLSGMVQFLGWRSDIPALLKQAHIVVIPSLEDNYPYSLVEAQAAGKSIIASRVGGITEMVKHGKNGLLVPAGDSKKLYRQIKVLLKDPDLQERLGKGAKVWGTTHCSLDTMMKQVMVVYNKALKSKSEALLRRKGSEAGVEEDLHIPT</sequence>